<dbReference type="Proteomes" id="UP000048289">
    <property type="component" value="Unassembled WGS sequence"/>
</dbReference>
<name>A0A654U012_MYCTX</name>
<evidence type="ECO:0000313" key="5">
    <source>
        <dbReference type="Proteomes" id="UP000044938"/>
    </source>
</evidence>
<dbReference type="EMBL" id="CFOE01000266">
    <property type="protein sequence ID" value="CFE39780.1"/>
    <property type="molecule type" value="Genomic_DNA"/>
</dbReference>
<dbReference type="EMBL" id="CHKL01000055">
    <property type="protein sequence ID" value="COV85376.1"/>
    <property type="molecule type" value="Genomic_DNA"/>
</dbReference>
<evidence type="ECO:0000313" key="1">
    <source>
        <dbReference type="EMBL" id="CFE39780.1"/>
    </source>
</evidence>
<accession>A0A654U012</accession>
<sequence>MRALISGAVYFLPSISMDQSLPMCRLTERTVRSTLVTAWFLAGWPTSTSPLRANATIDGVVLEPSELATTTGSPPSRTETTELVVPRSIPTARAMVNPPEYVELLSCTMMSAPRSSLPRRRCAVNSELSLMHSTY</sequence>
<reference evidence="5 6" key="1">
    <citation type="submission" date="2015-03" db="EMBL/GenBank/DDBJ databases">
        <authorList>
            <consortium name="Pathogen Informatics"/>
        </authorList>
    </citation>
    <scope>NUCLEOTIDE SEQUENCE [LARGE SCALE GENOMIC DNA]</scope>
    <source>
        <strain evidence="2 6">C09601061</strain>
        <strain evidence="1 7">G09901357</strain>
        <strain evidence="4 5">M09401471</strain>
        <strain evidence="3 8">P00601463</strain>
    </source>
</reference>
<proteinExistence type="predicted"/>
<dbReference type="Proteomes" id="UP000044938">
    <property type="component" value="Unassembled WGS sequence"/>
</dbReference>
<evidence type="ECO:0000313" key="3">
    <source>
        <dbReference type="EMBL" id="COV85376.1"/>
    </source>
</evidence>
<protein>
    <submittedName>
        <fullName evidence="2">Uncharacterized protein</fullName>
    </submittedName>
</protein>
<dbReference type="Proteomes" id="UP000046680">
    <property type="component" value="Unassembled WGS sequence"/>
</dbReference>
<dbReference type="AlphaFoldDB" id="A0A654U012"/>
<organism evidence="2 6">
    <name type="scientific">Mycobacterium tuberculosis</name>
    <dbReference type="NCBI Taxonomy" id="1773"/>
    <lineage>
        <taxon>Bacteria</taxon>
        <taxon>Bacillati</taxon>
        <taxon>Actinomycetota</taxon>
        <taxon>Actinomycetes</taxon>
        <taxon>Mycobacteriales</taxon>
        <taxon>Mycobacteriaceae</taxon>
        <taxon>Mycobacterium</taxon>
        <taxon>Mycobacterium tuberculosis complex</taxon>
    </lineage>
</organism>
<dbReference type="Proteomes" id="UP000048600">
    <property type="component" value="Unassembled WGS sequence"/>
</dbReference>
<evidence type="ECO:0000313" key="2">
    <source>
        <dbReference type="EMBL" id="CFR78769.1"/>
    </source>
</evidence>
<evidence type="ECO:0000313" key="4">
    <source>
        <dbReference type="EMBL" id="COW39739.1"/>
    </source>
</evidence>
<evidence type="ECO:0000313" key="7">
    <source>
        <dbReference type="Proteomes" id="UP000048289"/>
    </source>
</evidence>
<evidence type="ECO:0000313" key="8">
    <source>
        <dbReference type="Proteomes" id="UP000048600"/>
    </source>
</evidence>
<dbReference type="EMBL" id="CSAJ01000335">
    <property type="protein sequence ID" value="COW39739.1"/>
    <property type="molecule type" value="Genomic_DNA"/>
</dbReference>
<gene>
    <name evidence="2" type="ORF">ERS007657_01692</name>
    <name evidence="1" type="ORF">ERS007681_02168</name>
    <name evidence="4" type="ORF">ERS007720_02554</name>
    <name evidence="3" type="ORF">ERS007741_00805</name>
</gene>
<dbReference type="EMBL" id="CGCX01000556">
    <property type="protein sequence ID" value="CFR78769.1"/>
    <property type="molecule type" value="Genomic_DNA"/>
</dbReference>
<evidence type="ECO:0000313" key="6">
    <source>
        <dbReference type="Proteomes" id="UP000046680"/>
    </source>
</evidence>